<accession>A0A9Q9B2G6</accession>
<feature type="chain" id="PRO_5040296211" description="Secreted protein" evidence="1">
    <location>
        <begin position="19"/>
        <end position="81"/>
    </location>
</feature>
<keyword evidence="1" id="KW-0732">Signal</keyword>
<evidence type="ECO:0000256" key="1">
    <source>
        <dbReference type="SAM" id="SignalP"/>
    </source>
</evidence>
<keyword evidence="3" id="KW-1185">Reference proteome</keyword>
<gene>
    <name evidence="2" type="ORF">Slin15195_G127540</name>
</gene>
<feature type="signal peptide" evidence="1">
    <location>
        <begin position="1"/>
        <end position="18"/>
    </location>
</feature>
<dbReference type="EMBL" id="CP099429">
    <property type="protein sequence ID" value="USW59435.1"/>
    <property type="molecule type" value="Genomic_DNA"/>
</dbReference>
<evidence type="ECO:0008006" key="4">
    <source>
        <dbReference type="Google" id="ProtNLM"/>
    </source>
</evidence>
<dbReference type="AlphaFoldDB" id="A0A9Q9B2G6"/>
<evidence type="ECO:0000313" key="3">
    <source>
        <dbReference type="Proteomes" id="UP001056384"/>
    </source>
</evidence>
<evidence type="ECO:0000313" key="2">
    <source>
        <dbReference type="EMBL" id="USW59435.1"/>
    </source>
</evidence>
<dbReference type="Proteomes" id="UP001056384">
    <property type="component" value="Chromosome 12"/>
</dbReference>
<sequence>MKLFTATILTLLCSSVSAWTCIIVPNAAPNGYCVPNDDERNAGGLTQWCAWDHPCKVNGNGCYPNAQPAPPPKVGWRANCS</sequence>
<proteinExistence type="predicted"/>
<organism evidence="2 3">
    <name type="scientific">Septoria linicola</name>
    <dbReference type="NCBI Taxonomy" id="215465"/>
    <lineage>
        <taxon>Eukaryota</taxon>
        <taxon>Fungi</taxon>
        <taxon>Dikarya</taxon>
        <taxon>Ascomycota</taxon>
        <taxon>Pezizomycotina</taxon>
        <taxon>Dothideomycetes</taxon>
        <taxon>Dothideomycetidae</taxon>
        <taxon>Mycosphaerellales</taxon>
        <taxon>Mycosphaerellaceae</taxon>
        <taxon>Septoria</taxon>
    </lineage>
</organism>
<reference evidence="2" key="1">
    <citation type="submission" date="2022-06" db="EMBL/GenBank/DDBJ databases">
        <title>Complete genome sequences of two strains of the flax pathogen Septoria linicola.</title>
        <authorList>
            <person name="Lapalu N."/>
            <person name="Simon A."/>
            <person name="Demenou B."/>
            <person name="Paumier D."/>
            <person name="Guillot M.-P."/>
            <person name="Gout L."/>
            <person name="Valade R."/>
        </authorList>
    </citation>
    <scope>NUCLEOTIDE SEQUENCE</scope>
    <source>
        <strain evidence="2">SE15195</strain>
    </source>
</reference>
<name>A0A9Q9B2G6_9PEZI</name>
<protein>
    <recommendedName>
        <fullName evidence="4">Secreted protein</fullName>
    </recommendedName>
</protein>